<feature type="transmembrane region" description="Helical" evidence="1">
    <location>
        <begin position="133"/>
        <end position="152"/>
    </location>
</feature>
<gene>
    <name evidence="3" type="primary">ccsA</name>
    <name evidence="3" type="ORF">JIN85_13365</name>
</gene>
<feature type="transmembrane region" description="Helical" evidence="1">
    <location>
        <begin position="206"/>
        <end position="224"/>
    </location>
</feature>
<feature type="transmembrane region" description="Helical" evidence="1">
    <location>
        <begin position="34"/>
        <end position="51"/>
    </location>
</feature>
<comment type="caution">
    <text evidence="3">The sequence shown here is derived from an EMBL/GenBank/DDBJ whole genome shotgun (WGS) entry which is preliminary data.</text>
</comment>
<dbReference type="RefSeq" id="WP_200271534.1">
    <property type="nucleotide sequence ID" value="NZ_JAENIJ010000021.1"/>
</dbReference>
<feature type="transmembrane region" description="Helical" evidence="1">
    <location>
        <begin position="236"/>
        <end position="253"/>
    </location>
</feature>
<keyword evidence="1" id="KW-0472">Membrane</keyword>
<dbReference type="AlphaFoldDB" id="A0A934S8X0"/>
<dbReference type="PANTHER" id="PTHR38034">
    <property type="entry name" value="INNER MEMBRANE PROTEIN YPJD"/>
    <property type="match status" value="1"/>
</dbReference>
<keyword evidence="4" id="KW-1185">Reference proteome</keyword>
<dbReference type="GO" id="GO:0005886">
    <property type="term" value="C:plasma membrane"/>
    <property type="evidence" value="ECO:0007669"/>
    <property type="project" value="TreeGrafter"/>
</dbReference>
<organism evidence="3 4">
    <name type="scientific">Luteolibacter pohnpeiensis</name>
    <dbReference type="NCBI Taxonomy" id="454153"/>
    <lineage>
        <taxon>Bacteria</taxon>
        <taxon>Pseudomonadati</taxon>
        <taxon>Verrucomicrobiota</taxon>
        <taxon>Verrucomicrobiia</taxon>
        <taxon>Verrucomicrobiales</taxon>
        <taxon>Verrucomicrobiaceae</taxon>
        <taxon>Luteolibacter</taxon>
    </lineage>
</organism>
<protein>
    <submittedName>
        <fullName evidence="3">Cytochrome c biogenesis protein CcsA</fullName>
    </submittedName>
</protein>
<dbReference type="GO" id="GO:0020037">
    <property type="term" value="F:heme binding"/>
    <property type="evidence" value="ECO:0007669"/>
    <property type="project" value="InterPro"/>
</dbReference>
<dbReference type="InterPro" id="IPR002541">
    <property type="entry name" value="Cyt_c_assembly"/>
</dbReference>
<evidence type="ECO:0000259" key="2">
    <source>
        <dbReference type="Pfam" id="PF01578"/>
    </source>
</evidence>
<keyword evidence="1" id="KW-1133">Transmembrane helix</keyword>
<feature type="domain" description="Cytochrome c assembly protein" evidence="2">
    <location>
        <begin position="65"/>
        <end position="248"/>
    </location>
</feature>
<dbReference type="Proteomes" id="UP000603141">
    <property type="component" value="Unassembled WGS sequence"/>
</dbReference>
<dbReference type="GO" id="GO:0017004">
    <property type="term" value="P:cytochrome complex assembly"/>
    <property type="evidence" value="ECO:0007669"/>
    <property type="project" value="InterPro"/>
</dbReference>
<evidence type="ECO:0000313" key="3">
    <source>
        <dbReference type="EMBL" id="MBK1883409.1"/>
    </source>
</evidence>
<evidence type="ECO:0000313" key="4">
    <source>
        <dbReference type="Proteomes" id="UP000603141"/>
    </source>
</evidence>
<keyword evidence="1" id="KW-0812">Transmembrane</keyword>
<dbReference type="PANTHER" id="PTHR38034:SF1">
    <property type="entry name" value="INNER MEMBRANE PROTEIN YPJD"/>
    <property type="match status" value="1"/>
</dbReference>
<reference evidence="3" key="1">
    <citation type="submission" date="2021-01" db="EMBL/GenBank/DDBJ databases">
        <title>Modified the classification status of verrucomicrobia.</title>
        <authorList>
            <person name="Feng X."/>
        </authorList>
    </citation>
    <scope>NUCLEOTIDE SEQUENCE</scope>
    <source>
        <strain evidence="3">KCTC 22041</strain>
    </source>
</reference>
<evidence type="ECO:0000256" key="1">
    <source>
        <dbReference type="SAM" id="Phobius"/>
    </source>
</evidence>
<proteinExistence type="predicted"/>
<dbReference type="EMBL" id="JAENIJ010000021">
    <property type="protein sequence ID" value="MBK1883409.1"/>
    <property type="molecule type" value="Genomic_DNA"/>
</dbReference>
<feature type="transmembrane region" description="Helical" evidence="1">
    <location>
        <begin position="66"/>
        <end position="85"/>
    </location>
</feature>
<feature type="transmembrane region" description="Helical" evidence="1">
    <location>
        <begin position="92"/>
        <end position="113"/>
    </location>
</feature>
<sequence>MDHWLLIFSTLLAAAGAFWGILSVRQGKRSRWTVIWMAGTFLLQLGFLTVRGQDRAACPLRDTGEILVYLSWSLTLFYLLIGPAYRISLLGVFSAPLVVIFQSTALFPGVLAVSPERVANTSPWGETHSAVSVLSYGAFALAAVAGTMFLVLDHQLKAHQMAGGLFRNLPPIRELLTSLGRLLWLGLGLLTIGIIAGLLMPRNGSMAHLIAAIAVWFAYAILLLVRAKRGLSGRSLSLFTVAVFVLSLAVFALI</sequence>
<name>A0A934S8X0_9BACT</name>
<dbReference type="Pfam" id="PF01578">
    <property type="entry name" value="Cytochrom_C_asm"/>
    <property type="match status" value="1"/>
</dbReference>
<dbReference type="InterPro" id="IPR052372">
    <property type="entry name" value="YpjD/HemX"/>
</dbReference>
<feature type="transmembrane region" description="Helical" evidence="1">
    <location>
        <begin position="182"/>
        <end position="200"/>
    </location>
</feature>
<accession>A0A934S8X0</accession>
<feature type="transmembrane region" description="Helical" evidence="1">
    <location>
        <begin position="6"/>
        <end position="22"/>
    </location>
</feature>